<sequence>MNLQMAEEIKAGGESSWWRQELRQVYSADQLAQFEAPQGLTRLVTLETFSKLIVEAGGYQQRAQISERGSSRELYPIRHRRNKKARYSCQKKDSLAAIQMYSDKDKHSEVDKKIPPRIRSRGNGLRPACHSIGDGYVPGKNSDEQSLTSQEDFGWALWKTQKTATFSQKAENYPLNVCWTREETSKATASNRRHQPEMLSKTYRLIQQQIARYFSRLSAVTKIGLLMRFPSVNMNKEGEADANDLASEFETDRTRQKIRRDLAKFRRRLQER</sequence>
<keyword evidence="2" id="KW-1185">Reference proteome</keyword>
<reference evidence="1 2" key="1">
    <citation type="journal article" date="2018" name="Sci. Rep.">
        <title>Comparative analysis of the Pocillopora damicornis genome highlights role of immune system in coral evolution.</title>
        <authorList>
            <person name="Cunning R."/>
            <person name="Bay R.A."/>
            <person name="Gillette P."/>
            <person name="Baker A.C."/>
            <person name="Traylor-Knowles N."/>
        </authorList>
    </citation>
    <scope>NUCLEOTIDE SEQUENCE [LARGE SCALE GENOMIC DNA]</scope>
    <source>
        <strain evidence="1">RSMAS</strain>
        <tissue evidence="1">Whole animal</tissue>
    </source>
</reference>
<evidence type="ECO:0000313" key="1">
    <source>
        <dbReference type="EMBL" id="RMX57214.1"/>
    </source>
</evidence>
<accession>A0A3M6UUH5</accession>
<dbReference type="EMBL" id="RCHS01000705">
    <property type="protein sequence ID" value="RMX57214.1"/>
    <property type="molecule type" value="Genomic_DNA"/>
</dbReference>
<gene>
    <name evidence="1" type="ORF">pdam_00025617</name>
</gene>
<proteinExistence type="predicted"/>
<name>A0A3M6UUH5_POCDA</name>
<organism evidence="1 2">
    <name type="scientific">Pocillopora damicornis</name>
    <name type="common">Cauliflower coral</name>
    <name type="synonym">Millepora damicornis</name>
    <dbReference type="NCBI Taxonomy" id="46731"/>
    <lineage>
        <taxon>Eukaryota</taxon>
        <taxon>Metazoa</taxon>
        <taxon>Cnidaria</taxon>
        <taxon>Anthozoa</taxon>
        <taxon>Hexacorallia</taxon>
        <taxon>Scleractinia</taxon>
        <taxon>Astrocoeniina</taxon>
        <taxon>Pocilloporidae</taxon>
        <taxon>Pocillopora</taxon>
    </lineage>
</organism>
<evidence type="ECO:0000313" key="2">
    <source>
        <dbReference type="Proteomes" id="UP000275408"/>
    </source>
</evidence>
<protein>
    <submittedName>
        <fullName evidence="1">Uncharacterized protein</fullName>
    </submittedName>
</protein>
<dbReference type="AlphaFoldDB" id="A0A3M6UUH5"/>
<dbReference type="Proteomes" id="UP000275408">
    <property type="component" value="Unassembled WGS sequence"/>
</dbReference>
<feature type="non-terminal residue" evidence="1">
    <location>
        <position position="272"/>
    </location>
</feature>
<comment type="caution">
    <text evidence="1">The sequence shown here is derived from an EMBL/GenBank/DDBJ whole genome shotgun (WGS) entry which is preliminary data.</text>
</comment>